<evidence type="ECO:0000313" key="8">
    <source>
        <dbReference type="EMBL" id="CAI4034000.1"/>
    </source>
</evidence>
<feature type="domain" description="CusB-like beta-barrel" evidence="7">
    <location>
        <begin position="274"/>
        <end position="348"/>
    </location>
</feature>
<evidence type="ECO:0000259" key="6">
    <source>
        <dbReference type="Pfam" id="PF25917"/>
    </source>
</evidence>
<accession>A0AA86N3B5</accession>
<dbReference type="EMBL" id="OX365700">
    <property type="protein sequence ID" value="CAI4034000.1"/>
    <property type="molecule type" value="Genomic_DNA"/>
</dbReference>
<dbReference type="PANTHER" id="PTHR30469:SF33">
    <property type="entry name" value="SLR1207 PROTEIN"/>
    <property type="match status" value="1"/>
</dbReference>
<organism evidence="8 9">
    <name type="scientific">Nitrospira tepida</name>
    <dbReference type="NCBI Taxonomy" id="2973512"/>
    <lineage>
        <taxon>Bacteria</taxon>
        <taxon>Pseudomonadati</taxon>
        <taxon>Nitrospirota</taxon>
        <taxon>Nitrospiria</taxon>
        <taxon>Nitrospirales</taxon>
        <taxon>Nitrospiraceae</taxon>
        <taxon>Nitrospira</taxon>
    </lineage>
</organism>
<evidence type="ECO:0000256" key="1">
    <source>
        <dbReference type="ARBA" id="ARBA00009477"/>
    </source>
</evidence>
<dbReference type="InterPro" id="IPR058792">
    <property type="entry name" value="Beta-barrel_RND_2"/>
</dbReference>
<feature type="region of interest" description="Disordered" evidence="3">
    <location>
        <begin position="1"/>
        <end position="28"/>
    </location>
</feature>
<evidence type="ECO:0000259" key="7">
    <source>
        <dbReference type="Pfam" id="PF25954"/>
    </source>
</evidence>
<dbReference type="PANTHER" id="PTHR30469">
    <property type="entry name" value="MULTIDRUG RESISTANCE PROTEIN MDTA"/>
    <property type="match status" value="1"/>
</dbReference>
<feature type="transmembrane region" description="Helical" evidence="4">
    <location>
        <begin position="56"/>
        <end position="74"/>
    </location>
</feature>
<sequence length="442" mass="47505">MDDAATEQDRQSTLDRVQPLSGSGKTTPIPFTSRLIPVEAAPVEMIPQGARTRRRWLLPLLLILAIGAVVYWQWGSRGGSARTYKTALVDRGPIVATVTATGSVNPVTSVLVGSQVSGRIKTLYADYNSEVKQGQKIAQIEPALFAARAAQASAAVKTAFGALAKARAALAQRKLELDRATNLRRQQFIPQADLDLARTNFRDALAQVQVAQAQVEQAQAAYAVADLDLSLTTIYSPVDGTVISRNVDVGQTVAATLQTPTLFVIAQDLTKMQVNASVSEADIGGLAEGHEAEFMVDAYPAETFTGAVVQVRNAPINVQNVITYDVIIEVDNHALKLKPGMTANVSIVRAYKDNVLRVPNAALRFKMPDASVESKRPIVWSLDTQDRPQTRSLIPGITDGNITEVAGGDLRVGDRVIVGMGSDEETDRKTLPPGFGVGPRMR</sequence>
<dbReference type="Gene3D" id="1.10.287.470">
    <property type="entry name" value="Helix hairpin bin"/>
    <property type="match status" value="1"/>
</dbReference>
<dbReference type="InterPro" id="IPR058624">
    <property type="entry name" value="MdtA-like_HH"/>
</dbReference>
<dbReference type="InterPro" id="IPR058625">
    <property type="entry name" value="MdtA-like_BSH"/>
</dbReference>
<dbReference type="AlphaFoldDB" id="A0AA86N3B5"/>
<dbReference type="NCBIfam" id="TIGR01730">
    <property type="entry name" value="RND_mfp"/>
    <property type="match status" value="1"/>
</dbReference>
<dbReference type="Gene3D" id="2.40.30.170">
    <property type="match status" value="1"/>
</dbReference>
<keyword evidence="4" id="KW-0472">Membrane</keyword>
<dbReference type="GO" id="GO:1990281">
    <property type="term" value="C:efflux pump complex"/>
    <property type="evidence" value="ECO:0007669"/>
    <property type="project" value="TreeGrafter"/>
</dbReference>
<keyword evidence="4" id="KW-1133">Transmembrane helix</keyword>
<reference evidence="8" key="1">
    <citation type="submission" date="2022-10" db="EMBL/GenBank/DDBJ databases">
        <authorList>
            <person name="Koch H."/>
        </authorList>
    </citation>
    <scope>NUCLEOTIDE SEQUENCE</scope>
    <source>
        <strain evidence="8">DNF</strain>
    </source>
</reference>
<evidence type="ECO:0000256" key="3">
    <source>
        <dbReference type="SAM" id="MobiDB-lite"/>
    </source>
</evidence>
<dbReference type="InterPro" id="IPR006143">
    <property type="entry name" value="RND_pump_MFP"/>
</dbReference>
<dbReference type="Proteomes" id="UP001179121">
    <property type="component" value="Chromosome"/>
</dbReference>
<gene>
    <name evidence="8" type="ORF">DNFV4_04442</name>
</gene>
<dbReference type="Pfam" id="PF25876">
    <property type="entry name" value="HH_MFP_RND"/>
    <property type="match status" value="1"/>
</dbReference>
<dbReference type="SUPFAM" id="SSF111369">
    <property type="entry name" value="HlyD-like secretion proteins"/>
    <property type="match status" value="1"/>
</dbReference>
<keyword evidence="2" id="KW-0175">Coiled coil</keyword>
<evidence type="ECO:0000256" key="4">
    <source>
        <dbReference type="SAM" id="Phobius"/>
    </source>
</evidence>
<comment type="similarity">
    <text evidence="1">Belongs to the membrane fusion protein (MFP) (TC 8.A.1) family.</text>
</comment>
<keyword evidence="9" id="KW-1185">Reference proteome</keyword>
<protein>
    <submittedName>
        <fullName evidence="8">Efflux RND transporter periplasmic adaptor subunit</fullName>
    </submittedName>
</protein>
<dbReference type="Gene3D" id="2.40.50.100">
    <property type="match status" value="1"/>
</dbReference>
<feature type="coiled-coil region" evidence="2">
    <location>
        <begin position="163"/>
        <end position="221"/>
    </location>
</feature>
<feature type="domain" description="Multidrug resistance protein MdtA-like barrel-sandwich hybrid" evidence="6">
    <location>
        <begin position="110"/>
        <end position="262"/>
    </location>
</feature>
<feature type="domain" description="Multidrug resistance protein MdtA-like alpha-helical hairpin" evidence="5">
    <location>
        <begin position="158"/>
        <end position="220"/>
    </location>
</feature>
<keyword evidence="4" id="KW-0812">Transmembrane</keyword>
<name>A0AA86N3B5_9BACT</name>
<proteinExistence type="inferred from homology"/>
<evidence type="ECO:0000259" key="5">
    <source>
        <dbReference type="Pfam" id="PF25876"/>
    </source>
</evidence>
<evidence type="ECO:0000313" key="9">
    <source>
        <dbReference type="Proteomes" id="UP001179121"/>
    </source>
</evidence>
<dbReference type="Pfam" id="PF25917">
    <property type="entry name" value="BSH_RND"/>
    <property type="match status" value="1"/>
</dbReference>
<dbReference type="RefSeq" id="WP_289271421.1">
    <property type="nucleotide sequence ID" value="NZ_OX365700.1"/>
</dbReference>
<dbReference type="GO" id="GO:0015562">
    <property type="term" value="F:efflux transmembrane transporter activity"/>
    <property type="evidence" value="ECO:0007669"/>
    <property type="project" value="TreeGrafter"/>
</dbReference>
<dbReference type="KEGG" id="nti:DNFV4_04442"/>
<evidence type="ECO:0000256" key="2">
    <source>
        <dbReference type="SAM" id="Coils"/>
    </source>
</evidence>
<dbReference type="Pfam" id="PF25954">
    <property type="entry name" value="Beta-barrel_RND_2"/>
    <property type="match status" value="1"/>
</dbReference>